<protein>
    <recommendedName>
        <fullName evidence="1">VOC domain-containing protein</fullName>
    </recommendedName>
</protein>
<accession>A0A136IMA5</accession>
<dbReference type="EMBL" id="KQ964271">
    <property type="protein sequence ID" value="KXJ86086.1"/>
    <property type="molecule type" value="Genomic_DNA"/>
</dbReference>
<dbReference type="Gene3D" id="3.10.180.10">
    <property type="entry name" value="2,3-Dihydroxybiphenyl 1,2-Dioxygenase, domain 1"/>
    <property type="match status" value="1"/>
</dbReference>
<reference evidence="3" key="1">
    <citation type="submission" date="2016-02" db="EMBL/GenBank/DDBJ databases">
        <title>Draft genome sequence of Microdochium bolleyi, a fungal endophyte of beachgrass.</title>
        <authorList>
            <consortium name="DOE Joint Genome Institute"/>
            <person name="David A.S."/>
            <person name="May G."/>
            <person name="Haridas S."/>
            <person name="Lim J."/>
            <person name="Wang M."/>
            <person name="Labutti K."/>
            <person name="Lipzen A."/>
            <person name="Barry K."/>
            <person name="Grigoriev I.V."/>
        </authorList>
    </citation>
    <scope>NUCLEOTIDE SEQUENCE [LARGE SCALE GENOMIC DNA]</scope>
    <source>
        <strain evidence="3">J235TASD1</strain>
    </source>
</reference>
<dbReference type="InParanoid" id="A0A136IMA5"/>
<dbReference type="PROSITE" id="PS51819">
    <property type="entry name" value="VOC"/>
    <property type="match status" value="1"/>
</dbReference>
<dbReference type="STRING" id="196109.A0A136IMA5"/>
<dbReference type="Proteomes" id="UP000070501">
    <property type="component" value="Unassembled WGS sequence"/>
</dbReference>
<keyword evidence="3" id="KW-1185">Reference proteome</keyword>
<dbReference type="AlphaFoldDB" id="A0A136IMA5"/>
<dbReference type="OrthoDB" id="10249419at2759"/>
<proteinExistence type="predicted"/>
<gene>
    <name evidence="2" type="ORF">Micbo1qcDRAFT_219966</name>
</gene>
<name>A0A136IMA5_9PEZI</name>
<dbReference type="InterPro" id="IPR037523">
    <property type="entry name" value="VOC_core"/>
</dbReference>
<dbReference type="InterPro" id="IPR029068">
    <property type="entry name" value="Glyas_Bleomycin-R_OHBP_Dase"/>
</dbReference>
<dbReference type="SUPFAM" id="SSF54593">
    <property type="entry name" value="Glyoxalase/Bleomycin resistance protein/Dihydroxybiphenyl dioxygenase"/>
    <property type="match status" value="1"/>
</dbReference>
<evidence type="ECO:0000259" key="1">
    <source>
        <dbReference type="PROSITE" id="PS51819"/>
    </source>
</evidence>
<evidence type="ECO:0000313" key="2">
    <source>
        <dbReference type="EMBL" id="KXJ86086.1"/>
    </source>
</evidence>
<dbReference type="PANTHER" id="PTHR35006">
    <property type="entry name" value="GLYOXALASE FAMILY PROTEIN (AFU_ORTHOLOGUE AFUA_5G14830)"/>
    <property type="match status" value="1"/>
</dbReference>
<sequence>MALSHVSIGVSSADFHPTRAFLAAALAPLGLRLVFDNSDSPAAAGKIRCLGFGPNDASELLNVFDYGATAQVPGPGHHIAFEAPTREAVLDFYTAGMGHGGTCGGPPGLRPHFGENYYAAFVFAPGGWKFEAVCKAAGDEA</sequence>
<feature type="domain" description="VOC" evidence="1">
    <location>
        <begin position="2"/>
        <end position="135"/>
    </location>
</feature>
<organism evidence="2 3">
    <name type="scientific">Microdochium bolleyi</name>
    <dbReference type="NCBI Taxonomy" id="196109"/>
    <lineage>
        <taxon>Eukaryota</taxon>
        <taxon>Fungi</taxon>
        <taxon>Dikarya</taxon>
        <taxon>Ascomycota</taxon>
        <taxon>Pezizomycotina</taxon>
        <taxon>Sordariomycetes</taxon>
        <taxon>Xylariomycetidae</taxon>
        <taxon>Xylariales</taxon>
        <taxon>Microdochiaceae</taxon>
        <taxon>Microdochium</taxon>
    </lineage>
</organism>
<dbReference type="PANTHER" id="PTHR35006:SF2">
    <property type="entry name" value="GLYOXALASE FAMILY PROTEIN (AFU_ORTHOLOGUE AFUA_5G14830)"/>
    <property type="match status" value="1"/>
</dbReference>
<evidence type="ECO:0000313" key="3">
    <source>
        <dbReference type="Proteomes" id="UP000070501"/>
    </source>
</evidence>